<evidence type="ECO:0000313" key="2">
    <source>
        <dbReference type="Proteomes" id="UP000684084"/>
    </source>
</evidence>
<protein>
    <submittedName>
        <fullName evidence="1">Uncharacterized protein</fullName>
    </submittedName>
</protein>
<dbReference type="EMBL" id="CAGKOT010000103">
    <property type="protein sequence ID" value="CAB5395751.1"/>
    <property type="molecule type" value="Genomic_DNA"/>
</dbReference>
<comment type="caution">
    <text evidence="1">The sequence shown here is derived from an EMBL/GenBank/DDBJ whole genome shotgun (WGS) entry which is preliminary data.</text>
</comment>
<proteinExistence type="predicted"/>
<dbReference type="Proteomes" id="UP000684084">
    <property type="component" value="Unassembled WGS sequence"/>
</dbReference>
<reference evidence="1" key="1">
    <citation type="submission" date="2020-05" db="EMBL/GenBank/DDBJ databases">
        <authorList>
            <person name="Rincon C."/>
            <person name="Sanders R I."/>
            <person name="Robbins C."/>
            <person name="Chaturvedi A."/>
        </authorList>
    </citation>
    <scope>NUCLEOTIDE SEQUENCE</scope>
    <source>
        <strain evidence="1">CHB12</strain>
    </source>
</reference>
<evidence type="ECO:0000313" key="1">
    <source>
        <dbReference type="EMBL" id="CAB5395751.1"/>
    </source>
</evidence>
<name>A0A915ZYS0_9GLOM</name>
<accession>A0A915ZYS0</accession>
<sequence>MFNLLNKIRFLKVKKCVFISDIARDFGEKFLQLTSKGFRDWNRLIENRQNIVKSILENRFSAIFYIN</sequence>
<organism evidence="1 2">
    <name type="scientific">Rhizophagus irregularis</name>
    <dbReference type="NCBI Taxonomy" id="588596"/>
    <lineage>
        <taxon>Eukaryota</taxon>
        <taxon>Fungi</taxon>
        <taxon>Fungi incertae sedis</taxon>
        <taxon>Mucoromycota</taxon>
        <taxon>Glomeromycotina</taxon>
        <taxon>Glomeromycetes</taxon>
        <taxon>Glomerales</taxon>
        <taxon>Glomeraceae</taxon>
        <taxon>Rhizophagus</taxon>
    </lineage>
</organism>
<gene>
    <name evidence="1" type="ORF">CHRIB12_LOCUS24001</name>
</gene>
<dbReference type="AlphaFoldDB" id="A0A915ZYS0"/>